<dbReference type="EMBL" id="CP045643">
    <property type="protein sequence ID" value="QFZ78406.1"/>
    <property type="molecule type" value="Genomic_DNA"/>
</dbReference>
<dbReference type="KEGG" id="sfy:GFH48_38600"/>
<keyword evidence="2" id="KW-1185">Reference proteome</keyword>
<proteinExistence type="predicted"/>
<evidence type="ECO:0000313" key="2">
    <source>
        <dbReference type="Proteomes" id="UP000326179"/>
    </source>
</evidence>
<dbReference type="AlphaFoldDB" id="A0A5Q0LPM9"/>
<organism evidence="1 2">
    <name type="scientific">Streptomyces fagopyri</name>
    <dbReference type="NCBI Taxonomy" id="2662397"/>
    <lineage>
        <taxon>Bacteria</taxon>
        <taxon>Bacillati</taxon>
        <taxon>Actinomycetota</taxon>
        <taxon>Actinomycetes</taxon>
        <taxon>Kitasatosporales</taxon>
        <taxon>Streptomycetaceae</taxon>
        <taxon>Streptomyces</taxon>
    </lineage>
</organism>
<gene>
    <name evidence="1" type="ORF">GFH48_38600</name>
</gene>
<sequence length="108" mass="12018">MDSYEGTATLEWWANRSTCLGRLRVQVAVRTVGDIWTSEATLESPLTAEDRESFDFLMRLDPHFTLRFDDASTLLVKVVEAGVEGRLIVTAAEADTAEPNGTRHAPHQ</sequence>
<name>A0A5Q0LPM9_9ACTN</name>
<accession>A0A5Q0LPM9</accession>
<dbReference type="RefSeq" id="WP_153292581.1">
    <property type="nucleotide sequence ID" value="NZ_CP045643.1"/>
</dbReference>
<reference evidence="1 2" key="1">
    <citation type="submission" date="2019-10" db="EMBL/GenBank/DDBJ databases">
        <title>A novel species.</title>
        <authorList>
            <person name="Gao J."/>
        </authorList>
    </citation>
    <scope>NUCLEOTIDE SEQUENCE [LARGE SCALE GENOMIC DNA]</scope>
    <source>
        <strain evidence="1 2">QMT-28</strain>
    </source>
</reference>
<dbReference type="Proteomes" id="UP000326179">
    <property type="component" value="Chromosome"/>
</dbReference>
<evidence type="ECO:0000313" key="1">
    <source>
        <dbReference type="EMBL" id="QFZ78406.1"/>
    </source>
</evidence>
<protein>
    <submittedName>
        <fullName evidence="1">Uncharacterized protein</fullName>
    </submittedName>
</protein>